<dbReference type="AlphaFoldDB" id="A0A6F9D8U9"/>
<evidence type="ECO:0000313" key="8">
    <source>
        <dbReference type="EMBL" id="CAB3227597.1"/>
    </source>
</evidence>
<evidence type="ECO:0000256" key="5">
    <source>
        <dbReference type="PIRSR" id="PIRSR622684-1"/>
    </source>
</evidence>
<dbReference type="PROSITE" id="PS50203">
    <property type="entry name" value="CALPAIN_CAT"/>
    <property type="match status" value="1"/>
</dbReference>
<name>A0A6F9D8U9_9ASCI</name>
<dbReference type="Gene3D" id="2.60.40.150">
    <property type="entry name" value="C2 domain"/>
    <property type="match status" value="1"/>
</dbReference>
<dbReference type="InterPro" id="IPR036213">
    <property type="entry name" value="Calpain_III_sf"/>
</dbReference>
<dbReference type="InterPro" id="IPR022684">
    <property type="entry name" value="Calpain_cysteine_protease"/>
</dbReference>
<dbReference type="FunFam" id="3.90.70.10:FF:000114">
    <property type="entry name" value="Calpain a"/>
    <property type="match status" value="1"/>
</dbReference>
<dbReference type="Gene3D" id="3.90.70.10">
    <property type="entry name" value="Cysteine proteinases"/>
    <property type="match status" value="1"/>
</dbReference>
<dbReference type="PRINTS" id="PR00704">
    <property type="entry name" value="CALPAIN"/>
</dbReference>
<evidence type="ECO:0000259" key="7">
    <source>
        <dbReference type="PROSITE" id="PS50203"/>
    </source>
</evidence>
<dbReference type="Pfam" id="PF01067">
    <property type="entry name" value="Calpain_III"/>
    <property type="match status" value="1"/>
</dbReference>
<dbReference type="InterPro" id="IPR022683">
    <property type="entry name" value="Calpain_III"/>
</dbReference>
<evidence type="ECO:0000256" key="4">
    <source>
        <dbReference type="ARBA" id="ARBA00022807"/>
    </source>
</evidence>
<dbReference type="GO" id="GO:0004198">
    <property type="term" value="F:calcium-dependent cysteine-type endopeptidase activity"/>
    <property type="evidence" value="ECO:0007669"/>
    <property type="project" value="InterPro"/>
</dbReference>
<feature type="active site" evidence="5">
    <location>
        <position position="254"/>
    </location>
</feature>
<dbReference type="SUPFAM" id="SSF49562">
    <property type="entry name" value="C2 domain (Calcium/lipid-binding domain, CaLB)"/>
    <property type="match status" value="1"/>
</dbReference>
<feature type="active site" evidence="5">
    <location>
        <position position="286"/>
    </location>
</feature>
<accession>A0A6F9D8U9</accession>
<keyword evidence="2" id="KW-0645">Protease</keyword>
<keyword evidence="3" id="KW-0378">Hydrolase</keyword>
<evidence type="ECO:0000256" key="3">
    <source>
        <dbReference type="ARBA" id="ARBA00022801"/>
    </source>
</evidence>
<dbReference type="GO" id="GO:0006508">
    <property type="term" value="P:proteolysis"/>
    <property type="evidence" value="ECO:0007669"/>
    <property type="project" value="UniProtKB-KW"/>
</dbReference>
<comment type="caution">
    <text evidence="6">Lacks conserved residue(s) required for the propagation of feature annotation.</text>
</comment>
<dbReference type="EMBL" id="LR783574">
    <property type="protein sequence ID" value="CAB3227597.1"/>
    <property type="molecule type" value="mRNA"/>
</dbReference>
<comment type="similarity">
    <text evidence="1">Belongs to the peptidase C2 family.</text>
</comment>
<dbReference type="SMART" id="SM00230">
    <property type="entry name" value="CysPc"/>
    <property type="match status" value="1"/>
</dbReference>
<sequence>MDYYQKNLEYYTNQHYQVIRKQCIDSSQPFEDPEFKPLATSLFLKNTDAGSIVWKRPSELCNAPRLVIEGTSSMDLIRGEFGSSSFIAACSVLANYEDLWKRVVPDISTQEWNTERPGDYSGVFRFRFWRFGVWIEVVVDDRLPCKDGKLCGVYSTESNEFWSALMEKAYAKLVGCYEALNSMDAGSILQDLTGGIVQPQHIRDTVTDANTKNQLFMELTDTSIGGISMATCWITPPTPEEFGTETPEGLVLGHTYAVNAIKEIKLGTGLLSFFKSDHIRLVRLRNPEGTKEWSGKWSDNSAEWKEISKSEQKKMGLTFDSDGEFWMSFDDFCKFFTDLSICRIMQSTTWLGGAWREAFFFESWKTDIDPAVNTAGGCMEMNMETFVQNPQFRFDITDDNKGSVLVQLQQKEAQHCNISEPNVLTIGFHVIKIEENRIYRVNKLLEKGKDYPYLQQRCTFGKLELQKGRYVVIPTTQEAGVDGQFLLRLYCKTSLNASALLPKYPDKGCFAFCTGYPTMVTSTKVVLGRNCSKPDGSVADIYVLIGCEGEFVKSKTFKKDADPKFNCSALFYRKKPNSVIMYSVYSDGMLCDSFMGQGTMSGTIDASGKSMEVPLFGRGKLSDKRMNGTLVVDVTTSDNIYAL</sequence>
<feature type="domain" description="Calpain catalytic" evidence="7">
    <location>
        <begin position="29"/>
        <end position="345"/>
    </location>
</feature>
<evidence type="ECO:0000256" key="2">
    <source>
        <dbReference type="ARBA" id="ARBA00022670"/>
    </source>
</evidence>
<dbReference type="InterPro" id="IPR001300">
    <property type="entry name" value="Peptidase_C2_calpain_cat"/>
</dbReference>
<proteinExistence type="evidence at transcript level"/>
<dbReference type="PANTHER" id="PTHR10183:SF379">
    <property type="entry name" value="CALPAIN-5"/>
    <property type="match status" value="1"/>
</dbReference>
<dbReference type="GO" id="GO:0005737">
    <property type="term" value="C:cytoplasm"/>
    <property type="evidence" value="ECO:0007669"/>
    <property type="project" value="TreeGrafter"/>
</dbReference>
<dbReference type="SMART" id="SM00720">
    <property type="entry name" value="calpain_III"/>
    <property type="match status" value="1"/>
</dbReference>
<keyword evidence="4" id="KW-0788">Thiol protease</keyword>
<dbReference type="InterPro" id="IPR038765">
    <property type="entry name" value="Papain-like_cys_pep_sf"/>
</dbReference>
<dbReference type="PANTHER" id="PTHR10183">
    <property type="entry name" value="CALPAIN"/>
    <property type="match status" value="1"/>
</dbReference>
<dbReference type="InterPro" id="IPR035892">
    <property type="entry name" value="C2_domain_sf"/>
</dbReference>
<dbReference type="InterPro" id="IPR022682">
    <property type="entry name" value="Calpain_domain_III"/>
</dbReference>
<evidence type="ECO:0000256" key="6">
    <source>
        <dbReference type="PROSITE-ProRule" id="PRU00239"/>
    </source>
</evidence>
<protein>
    <submittedName>
        <fullName evidence="8">Calpain-5-like</fullName>
    </submittedName>
</protein>
<dbReference type="SUPFAM" id="SSF49758">
    <property type="entry name" value="Calpain large subunit, middle domain (domain III)"/>
    <property type="match status" value="1"/>
</dbReference>
<reference evidence="8" key="1">
    <citation type="submission" date="2020-04" db="EMBL/GenBank/DDBJ databases">
        <authorList>
            <person name="Neveu A P."/>
        </authorList>
    </citation>
    <scope>NUCLEOTIDE SEQUENCE</scope>
    <source>
        <tissue evidence="8">Whole embryo</tissue>
    </source>
</reference>
<dbReference type="Pfam" id="PF00648">
    <property type="entry name" value="Peptidase_C2"/>
    <property type="match status" value="1"/>
</dbReference>
<organism evidence="8">
    <name type="scientific">Phallusia mammillata</name>
    <dbReference type="NCBI Taxonomy" id="59560"/>
    <lineage>
        <taxon>Eukaryota</taxon>
        <taxon>Metazoa</taxon>
        <taxon>Chordata</taxon>
        <taxon>Tunicata</taxon>
        <taxon>Ascidiacea</taxon>
        <taxon>Phlebobranchia</taxon>
        <taxon>Ascidiidae</taxon>
        <taxon>Phallusia</taxon>
    </lineage>
</organism>
<evidence type="ECO:0000256" key="1">
    <source>
        <dbReference type="ARBA" id="ARBA00007623"/>
    </source>
</evidence>
<gene>
    <name evidence="8" type="primary">Capn5</name>
</gene>
<dbReference type="Gene3D" id="2.60.120.380">
    <property type="match status" value="1"/>
</dbReference>
<dbReference type="SUPFAM" id="SSF54001">
    <property type="entry name" value="Cysteine proteinases"/>
    <property type="match status" value="1"/>
</dbReference>
<dbReference type="CDD" id="cd00044">
    <property type="entry name" value="CysPc"/>
    <property type="match status" value="1"/>
</dbReference>